<name>A0A6C0BQM4_9ZZZZ</name>
<evidence type="ECO:0000256" key="1">
    <source>
        <dbReference type="SAM" id="Phobius"/>
    </source>
</evidence>
<reference evidence="2" key="1">
    <citation type="journal article" date="2020" name="Nature">
        <title>Giant virus diversity and host interactions through global metagenomics.</title>
        <authorList>
            <person name="Schulz F."/>
            <person name="Roux S."/>
            <person name="Paez-Espino D."/>
            <person name="Jungbluth S."/>
            <person name="Walsh D.A."/>
            <person name="Denef V.J."/>
            <person name="McMahon K.D."/>
            <person name="Konstantinidis K.T."/>
            <person name="Eloe-Fadrosh E.A."/>
            <person name="Kyrpides N.C."/>
            <person name="Woyke T."/>
        </authorList>
    </citation>
    <scope>NUCLEOTIDE SEQUENCE</scope>
    <source>
        <strain evidence="2">GVMAG-M-3300018416-26</strain>
    </source>
</reference>
<accession>A0A6C0BQM4</accession>
<dbReference type="EMBL" id="MN739219">
    <property type="protein sequence ID" value="QHS94282.1"/>
    <property type="molecule type" value="Genomic_DNA"/>
</dbReference>
<keyword evidence="1" id="KW-0472">Membrane</keyword>
<proteinExistence type="predicted"/>
<dbReference type="AlphaFoldDB" id="A0A6C0BQM4"/>
<evidence type="ECO:0000313" key="2">
    <source>
        <dbReference type="EMBL" id="QHS94282.1"/>
    </source>
</evidence>
<organism evidence="2">
    <name type="scientific">viral metagenome</name>
    <dbReference type="NCBI Taxonomy" id="1070528"/>
    <lineage>
        <taxon>unclassified sequences</taxon>
        <taxon>metagenomes</taxon>
        <taxon>organismal metagenomes</taxon>
    </lineage>
</organism>
<sequence>MNTTNLKQNKDIVKSMSTYFKCYKHDTNKWIEYPCDDISNESNTTTIYFKIGLFLILIVFFLLIRPIFLYFMYKCLNINTNTNDTYSRSHEHKEIQCSIDSNLQKIVINPDDSYNLLEDTCMKI</sequence>
<keyword evidence="1" id="KW-1133">Transmembrane helix</keyword>
<protein>
    <submittedName>
        <fullName evidence="2">Uncharacterized protein</fullName>
    </submittedName>
</protein>
<feature type="transmembrane region" description="Helical" evidence="1">
    <location>
        <begin position="47"/>
        <end position="64"/>
    </location>
</feature>
<keyword evidence="1" id="KW-0812">Transmembrane</keyword>